<evidence type="ECO:0000313" key="7">
    <source>
        <dbReference type="EMBL" id="KAK3389248.1"/>
    </source>
</evidence>
<dbReference type="InterPro" id="IPR036318">
    <property type="entry name" value="FAD-bd_PCMH-like_sf"/>
</dbReference>
<dbReference type="PANTHER" id="PTHR42973:SF34">
    <property type="entry name" value="FAD BINDING DOMAIN PROTEIN (AFU_ORTHOLOGUE AFUA_3G02770)"/>
    <property type="match status" value="1"/>
</dbReference>
<dbReference type="InterPro" id="IPR050416">
    <property type="entry name" value="FAD-linked_Oxidoreductase"/>
</dbReference>
<dbReference type="GO" id="GO:0071949">
    <property type="term" value="F:FAD binding"/>
    <property type="evidence" value="ECO:0007669"/>
    <property type="project" value="InterPro"/>
</dbReference>
<keyword evidence="8" id="KW-1185">Reference proteome</keyword>
<dbReference type="AlphaFoldDB" id="A0AAE0NWW1"/>
<evidence type="ECO:0000256" key="5">
    <source>
        <dbReference type="SAM" id="SignalP"/>
    </source>
</evidence>
<sequence>MRPAGHILTLGIAVVTAGSAPGSDNYGNLTDAGCAAACAELAKTFPQSGQTLVRNTTAFDDFTKTYWALEQQDVDPSCVFEPASADEVAFFVRLAKTTTCPFAVKSGGHGAFAGSSNIQDGITVSLARLTEISVSDDKATVAIGAGNHWVTVYQTLEKHDLAVPGGRYPTVGVGGLSLGGGISFFSTTRGWACDNIVSYEVITGEGDVVQADSASHPDLFWALRGGGNNFGIVTKITMEAFALPAGAVFGGLRVSLDSEESSAALINAAYNLGTTGAAADPLAGQIVNFGVVGGNKVGLAILSYAAPVDRPAVLSEFLAIPAVMDSAKLRTLANLSAELASGGGDNSASVKSRRSRATATFHLNTDIMKHARTVCFEEFGKVTDVSGISSFCIFQVITKQQLEVSTAKGGNALGLDAADGPLFLLNILQSWKEAADDVRVRQATRSIIERTVEYGETKGWNLGYRYMNYAGEFQDVVAGYGEENQKKLVAIAARWDPRGVMQKLQPGGFKLSGTPLGASA</sequence>
<name>A0AAE0NWW1_9PEZI</name>
<dbReference type="Gene3D" id="3.30.465.10">
    <property type="match status" value="1"/>
</dbReference>
<dbReference type="GO" id="GO:0016491">
    <property type="term" value="F:oxidoreductase activity"/>
    <property type="evidence" value="ECO:0007669"/>
    <property type="project" value="UniProtKB-KW"/>
</dbReference>
<keyword evidence="3" id="KW-0274">FAD</keyword>
<dbReference type="EMBL" id="JAULSW010000002">
    <property type="protein sequence ID" value="KAK3389248.1"/>
    <property type="molecule type" value="Genomic_DNA"/>
</dbReference>
<dbReference type="Gene3D" id="3.40.462.20">
    <property type="match status" value="1"/>
</dbReference>
<reference evidence="7" key="2">
    <citation type="submission" date="2023-06" db="EMBL/GenBank/DDBJ databases">
        <authorList>
            <consortium name="Lawrence Berkeley National Laboratory"/>
            <person name="Haridas S."/>
            <person name="Hensen N."/>
            <person name="Bonometti L."/>
            <person name="Westerberg I."/>
            <person name="Brannstrom I.O."/>
            <person name="Guillou S."/>
            <person name="Cros-Aarteil S."/>
            <person name="Calhoun S."/>
            <person name="Kuo A."/>
            <person name="Mondo S."/>
            <person name="Pangilinan J."/>
            <person name="Riley R."/>
            <person name="LaButti K."/>
            <person name="Andreopoulos B."/>
            <person name="Lipzen A."/>
            <person name="Chen C."/>
            <person name="Yanf M."/>
            <person name="Daum C."/>
            <person name="Ng V."/>
            <person name="Clum A."/>
            <person name="Steindorff A."/>
            <person name="Ohm R."/>
            <person name="Martin F."/>
            <person name="Silar P."/>
            <person name="Natvig D."/>
            <person name="Lalanne C."/>
            <person name="Gautier V."/>
            <person name="Ament-velasquez S.L."/>
            <person name="Kruys A."/>
            <person name="Hutchinson M.I."/>
            <person name="Powell A.J."/>
            <person name="Barry K."/>
            <person name="Miller A.N."/>
            <person name="Grigoriev I.V."/>
            <person name="Debuchy R."/>
            <person name="Gladieux P."/>
            <person name="Thoren M.H."/>
            <person name="Johannesson H."/>
        </authorList>
    </citation>
    <scope>NUCLEOTIDE SEQUENCE</scope>
    <source>
        <strain evidence="7">CBS 232.78</strain>
    </source>
</reference>
<comment type="similarity">
    <text evidence="1">Belongs to the oxygen-dependent FAD-linked oxidoreductase family.</text>
</comment>
<evidence type="ECO:0000256" key="1">
    <source>
        <dbReference type="ARBA" id="ARBA00005466"/>
    </source>
</evidence>
<feature type="domain" description="FAD-binding PCMH-type" evidence="6">
    <location>
        <begin position="72"/>
        <end position="243"/>
    </location>
</feature>
<proteinExistence type="inferred from homology"/>
<evidence type="ECO:0000256" key="2">
    <source>
        <dbReference type="ARBA" id="ARBA00022630"/>
    </source>
</evidence>
<dbReference type="InterPro" id="IPR016169">
    <property type="entry name" value="FAD-bd_PCMH_sub2"/>
</dbReference>
<accession>A0AAE0NWW1</accession>
<keyword evidence="4" id="KW-0560">Oxidoreductase</keyword>
<feature type="signal peptide" evidence="5">
    <location>
        <begin position="1"/>
        <end position="19"/>
    </location>
</feature>
<gene>
    <name evidence="7" type="ORF">B0H63DRAFT_499425</name>
</gene>
<feature type="chain" id="PRO_5042085859" evidence="5">
    <location>
        <begin position="20"/>
        <end position="520"/>
    </location>
</feature>
<dbReference type="PROSITE" id="PS51387">
    <property type="entry name" value="FAD_PCMH"/>
    <property type="match status" value="1"/>
</dbReference>
<protein>
    <submittedName>
        <fullName evidence="7">FAD binding domain-containing protein</fullName>
    </submittedName>
</protein>
<keyword evidence="2" id="KW-0285">Flavoprotein</keyword>
<dbReference type="InterPro" id="IPR016166">
    <property type="entry name" value="FAD-bd_PCMH"/>
</dbReference>
<dbReference type="Pfam" id="PF01565">
    <property type="entry name" value="FAD_binding_4"/>
    <property type="match status" value="1"/>
</dbReference>
<dbReference type="Proteomes" id="UP001285441">
    <property type="component" value="Unassembled WGS sequence"/>
</dbReference>
<comment type="caution">
    <text evidence="7">The sequence shown here is derived from an EMBL/GenBank/DDBJ whole genome shotgun (WGS) entry which is preliminary data.</text>
</comment>
<dbReference type="InterPro" id="IPR006094">
    <property type="entry name" value="Oxid_FAD_bind_N"/>
</dbReference>
<evidence type="ECO:0000313" key="8">
    <source>
        <dbReference type="Proteomes" id="UP001285441"/>
    </source>
</evidence>
<keyword evidence="5" id="KW-0732">Signal</keyword>
<evidence type="ECO:0000256" key="3">
    <source>
        <dbReference type="ARBA" id="ARBA00022827"/>
    </source>
</evidence>
<organism evidence="7 8">
    <name type="scientific">Podospora didyma</name>
    <dbReference type="NCBI Taxonomy" id="330526"/>
    <lineage>
        <taxon>Eukaryota</taxon>
        <taxon>Fungi</taxon>
        <taxon>Dikarya</taxon>
        <taxon>Ascomycota</taxon>
        <taxon>Pezizomycotina</taxon>
        <taxon>Sordariomycetes</taxon>
        <taxon>Sordariomycetidae</taxon>
        <taxon>Sordariales</taxon>
        <taxon>Podosporaceae</taxon>
        <taxon>Podospora</taxon>
    </lineage>
</organism>
<evidence type="ECO:0000259" key="6">
    <source>
        <dbReference type="PROSITE" id="PS51387"/>
    </source>
</evidence>
<dbReference type="SUPFAM" id="SSF56176">
    <property type="entry name" value="FAD-binding/transporter-associated domain-like"/>
    <property type="match status" value="1"/>
</dbReference>
<evidence type="ECO:0000256" key="4">
    <source>
        <dbReference type="ARBA" id="ARBA00023002"/>
    </source>
</evidence>
<dbReference type="PANTHER" id="PTHR42973">
    <property type="entry name" value="BINDING OXIDOREDUCTASE, PUTATIVE (AFU_ORTHOLOGUE AFUA_1G17690)-RELATED"/>
    <property type="match status" value="1"/>
</dbReference>
<reference evidence="7" key="1">
    <citation type="journal article" date="2023" name="Mol. Phylogenet. Evol.">
        <title>Genome-scale phylogeny and comparative genomics of the fungal order Sordariales.</title>
        <authorList>
            <person name="Hensen N."/>
            <person name="Bonometti L."/>
            <person name="Westerberg I."/>
            <person name="Brannstrom I.O."/>
            <person name="Guillou S."/>
            <person name="Cros-Aarteil S."/>
            <person name="Calhoun S."/>
            <person name="Haridas S."/>
            <person name="Kuo A."/>
            <person name="Mondo S."/>
            <person name="Pangilinan J."/>
            <person name="Riley R."/>
            <person name="LaButti K."/>
            <person name="Andreopoulos B."/>
            <person name="Lipzen A."/>
            <person name="Chen C."/>
            <person name="Yan M."/>
            <person name="Daum C."/>
            <person name="Ng V."/>
            <person name="Clum A."/>
            <person name="Steindorff A."/>
            <person name="Ohm R.A."/>
            <person name="Martin F."/>
            <person name="Silar P."/>
            <person name="Natvig D.O."/>
            <person name="Lalanne C."/>
            <person name="Gautier V."/>
            <person name="Ament-Velasquez S.L."/>
            <person name="Kruys A."/>
            <person name="Hutchinson M.I."/>
            <person name="Powell A.J."/>
            <person name="Barry K."/>
            <person name="Miller A.N."/>
            <person name="Grigoriev I.V."/>
            <person name="Debuchy R."/>
            <person name="Gladieux P."/>
            <person name="Hiltunen Thoren M."/>
            <person name="Johannesson H."/>
        </authorList>
    </citation>
    <scope>NUCLEOTIDE SEQUENCE</scope>
    <source>
        <strain evidence="7">CBS 232.78</strain>
    </source>
</reference>